<dbReference type="SMART" id="SM00267">
    <property type="entry name" value="GGDEF"/>
    <property type="match status" value="1"/>
</dbReference>
<dbReference type="InterPro" id="IPR050469">
    <property type="entry name" value="Diguanylate_Cyclase"/>
</dbReference>
<dbReference type="AlphaFoldDB" id="A0A4P9K6S1"/>
<keyword evidence="8" id="KW-1185">Reference proteome</keyword>
<feature type="transmembrane region" description="Helical" evidence="5">
    <location>
        <begin position="12"/>
        <end position="37"/>
    </location>
</feature>
<evidence type="ECO:0000256" key="2">
    <source>
        <dbReference type="ARBA" id="ARBA00012528"/>
    </source>
</evidence>
<keyword evidence="5" id="KW-0812">Transmembrane</keyword>
<keyword evidence="4" id="KW-0175">Coiled coil</keyword>
<dbReference type="Gene3D" id="3.30.70.270">
    <property type="match status" value="1"/>
</dbReference>
<dbReference type="InterPro" id="IPR043128">
    <property type="entry name" value="Rev_trsase/Diguanyl_cyclase"/>
</dbReference>
<dbReference type="PROSITE" id="PS50887">
    <property type="entry name" value="GGDEF"/>
    <property type="match status" value="1"/>
</dbReference>
<dbReference type="PANTHER" id="PTHR45138:SF9">
    <property type="entry name" value="DIGUANYLATE CYCLASE DGCM-RELATED"/>
    <property type="match status" value="1"/>
</dbReference>
<feature type="transmembrane region" description="Helical" evidence="5">
    <location>
        <begin position="173"/>
        <end position="197"/>
    </location>
</feature>
<sequence length="455" mass="52198">MRALFNRYHQSIALHLLLVIFGFYFLVAVLVTVVQLYKEYENTKTEFYEEIQTLPATFGKGISDSVWTYNQELLESILQGMYNLPIVVGVKIQSSDQKMDLQIGAVLDEQNQVKYYDSKGQPTEQKLFGLGSKSLFSHEFPIHYQGPAFNNDIYLGKVIIYSNDQLVFERVKYGFFLILINSLIKTFALWFIIYFFIKKYLGRPLEEFTHKIRQQNTQSPQPIDLSVHWTDKNELLILKDSYNQMIQRLKDHQHELLELNQALDEKVKARTHDLELAKESAERLAYSDPLTQLNNRRAFFDYGQRLLSLTLRQQNSLSLIMLDIDKFKKLNDTFGHALGDQALKALADTLKENLRSTDIIGRLGGEEFAVLLPNTGEVDAIKIAQNLREKISQIELKQGQSSIKFTASLGVVERTRADSNIDSLLAQADKALYASKNQGRNRVTSYSEIATSPTQ</sequence>
<dbReference type="InterPro" id="IPR029787">
    <property type="entry name" value="Nucleotide_cyclase"/>
</dbReference>
<dbReference type="PANTHER" id="PTHR45138">
    <property type="entry name" value="REGULATORY COMPONENTS OF SENSORY TRANSDUCTION SYSTEM"/>
    <property type="match status" value="1"/>
</dbReference>
<dbReference type="EMBL" id="CP040602">
    <property type="protein sequence ID" value="QCU90571.1"/>
    <property type="molecule type" value="Genomic_DNA"/>
</dbReference>
<evidence type="ECO:0000313" key="8">
    <source>
        <dbReference type="Proteomes" id="UP000304864"/>
    </source>
</evidence>
<accession>A0A4P9K6S1</accession>
<organism evidence="7 8">
    <name type="scientific">Thiomicrorhabdus sediminis</name>
    <dbReference type="NCBI Taxonomy" id="2580412"/>
    <lineage>
        <taxon>Bacteria</taxon>
        <taxon>Pseudomonadati</taxon>
        <taxon>Pseudomonadota</taxon>
        <taxon>Gammaproteobacteria</taxon>
        <taxon>Thiotrichales</taxon>
        <taxon>Piscirickettsiaceae</taxon>
        <taxon>Thiomicrorhabdus</taxon>
    </lineage>
</organism>
<dbReference type="Proteomes" id="UP000304864">
    <property type="component" value="Chromosome"/>
</dbReference>
<feature type="coiled-coil region" evidence="4">
    <location>
        <begin position="242"/>
        <end position="269"/>
    </location>
</feature>
<reference evidence="7 8" key="1">
    <citation type="submission" date="2019-05" db="EMBL/GenBank/DDBJ databases">
        <title>Thiomicrorhabdus sediminis sp. nov, a novel sulfur-oxidizing bacterium isolated from coastal sediment.</title>
        <authorList>
            <person name="Liu X."/>
        </authorList>
    </citation>
    <scope>NUCLEOTIDE SEQUENCE [LARGE SCALE GENOMIC DNA]</scope>
    <source>
        <strain evidence="7 8">G1</strain>
    </source>
</reference>
<proteinExistence type="predicted"/>
<dbReference type="InterPro" id="IPR000160">
    <property type="entry name" value="GGDEF_dom"/>
</dbReference>
<evidence type="ECO:0000256" key="5">
    <source>
        <dbReference type="SAM" id="Phobius"/>
    </source>
</evidence>
<dbReference type="Pfam" id="PF00990">
    <property type="entry name" value="GGDEF"/>
    <property type="match status" value="1"/>
</dbReference>
<dbReference type="GO" id="GO:0005886">
    <property type="term" value="C:plasma membrane"/>
    <property type="evidence" value="ECO:0007669"/>
    <property type="project" value="TreeGrafter"/>
</dbReference>
<comment type="catalytic activity">
    <reaction evidence="3">
        <text>2 GTP = 3',3'-c-di-GMP + 2 diphosphate</text>
        <dbReference type="Rhea" id="RHEA:24898"/>
        <dbReference type="ChEBI" id="CHEBI:33019"/>
        <dbReference type="ChEBI" id="CHEBI:37565"/>
        <dbReference type="ChEBI" id="CHEBI:58805"/>
        <dbReference type="EC" id="2.7.7.65"/>
    </reaction>
</comment>
<keyword evidence="5" id="KW-0472">Membrane</keyword>
<dbReference type="CDD" id="cd01949">
    <property type="entry name" value="GGDEF"/>
    <property type="match status" value="1"/>
</dbReference>
<evidence type="ECO:0000256" key="4">
    <source>
        <dbReference type="SAM" id="Coils"/>
    </source>
</evidence>
<dbReference type="EC" id="2.7.7.65" evidence="2"/>
<name>A0A4P9K6S1_9GAMM</name>
<keyword evidence="5" id="KW-1133">Transmembrane helix</keyword>
<dbReference type="SUPFAM" id="SSF55073">
    <property type="entry name" value="Nucleotide cyclase"/>
    <property type="match status" value="1"/>
</dbReference>
<evidence type="ECO:0000256" key="3">
    <source>
        <dbReference type="ARBA" id="ARBA00034247"/>
    </source>
</evidence>
<dbReference type="GO" id="GO:1902201">
    <property type="term" value="P:negative regulation of bacterial-type flagellum-dependent cell motility"/>
    <property type="evidence" value="ECO:0007669"/>
    <property type="project" value="TreeGrafter"/>
</dbReference>
<dbReference type="RefSeq" id="WP_138565245.1">
    <property type="nucleotide sequence ID" value="NZ_CP040602.1"/>
</dbReference>
<dbReference type="NCBIfam" id="TIGR00254">
    <property type="entry name" value="GGDEF"/>
    <property type="match status" value="1"/>
</dbReference>
<gene>
    <name evidence="7" type="ORF">FE785_07955</name>
</gene>
<comment type="cofactor">
    <cofactor evidence="1">
        <name>Mg(2+)</name>
        <dbReference type="ChEBI" id="CHEBI:18420"/>
    </cofactor>
</comment>
<dbReference type="GO" id="GO:0052621">
    <property type="term" value="F:diguanylate cyclase activity"/>
    <property type="evidence" value="ECO:0007669"/>
    <property type="project" value="UniProtKB-EC"/>
</dbReference>
<protein>
    <recommendedName>
        <fullName evidence="2">diguanylate cyclase</fullName>
        <ecNumber evidence="2">2.7.7.65</ecNumber>
    </recommendedName>
</protein>
<evidence type="ECO:0000313" key="7">
    <source>
        <dbReference type="EMBL" id="QCU90571.1"/>
    </source>
</evidence>
<evidence type="ECO:0000259" key="6">
    <source>
        <dbReference type="PROSITE" id="PS50887"/>
    </source>
</evidence>
<evidence type="ECO:0000256" key="1">
    <source>
        <dbReference type="ARBA" id="ARBA00001946"/>
    </source>
</evidence>
<feature type="domain" description="GGDEF" evidence="6">
    <location>
        <begin position="315"/>
        <end position="448"/>
    </location>
</feature>
<dbReference type="KEGG" id="thig:FE785_07955"/>
<dbReference type="GO" id="GO:0043709">
    <property type="term" value="P:cell adhesion involved in single-species biofilm formation"/>
    <property type="evidence" value="ECO:0007669"/>
    <property type="project" value="TreeGrafter"/>
</dbReference>
<dbReference type="FunFam" id="3.30.70.270:FF:000001">
    <property type="entry name" value="Diguanylate cyclase domain protein"/>
    <property type="match status" value="1"/>
</dbReference>
<dbReference type="OrthoDB" id="5496380at2"/>